<dbReference type="Proteomes" id="UP000827976">
    <property type="component" value="Chromosome 18"/>
</dbReference>
<name>A0ACB7U519_DIOAL</name>
<gene>
    <name evidence="1" type="ORF">IHE45_18G008000</name>
</gene>
<proteinExistence type="predicted"/>
<protein>
    <submittedName>
        <fullName evidence="1">Non-specific serine/threonine protein kinase protein</fullName>
        <ecNumber evidence="1">2.7.11.1</ecNumber>
    </submittedName>
</protein>
<sequence>MAKFRLKSLIGCYGRAHVRPQPRSKSLKTSFSNLSNNSGSLLSPEDLSISLVGSNLFVFSLAELKIATNNFSKNHFLGEGGFGPVYKGFVDEKIKHGLKPQYVAVKLLDQDGAQGHKEWLAEVVFLGQLRHENLVKLIGYCCENEHRLLVYEFMPRGSLENHLFKRFYASLSWSTRLKIAIGAAKGLVFLHEAEKQVIYRDFKASNILLDSEFEVKLSDFGLAKDGPEGDDTHVSTRILGTHGYAAPEYIMTGHLTSRSDVFSFGVVLLELLTGRKAFDKIRPLREQNLVEWARPQLTDARKLDRIMDPSLDGQYSFEGARKVAQLAYHCLSKKPKSRPEMRDVVKALEIVQNIDEKPNGLFVFEASAETEEDENAKEVDRKLKEKLEKHHHVHLHKLRLPRTSSAQSIIHNLHKNCQCKYRGKGRVLLSSYSSRHSLG</sequence>
<organism evidence="1 2">
    <name type="scientific">Dioscorea alata</name>
    <name type="common">Purple yam</name>
    <dbReference type="NCBI Taxonomy" id="55571"/>
    <lineage>
        <taxon>Eukaryota</taxon>
        <taxon>Viridiplantae</taxon>
        <taxon>Streptophyta</taxon>
        <taxon>Embryophyta</taxon>
        <taxon>Tracheophyta</taxon>
        <taxon>Spermatophyta</taxon>
        <taxon>Magnoliopsida</taxon>
        <taxon>Liliopsida</taxon>
        <taxon>Dioscoreales</taxon>
        <taxon>Dioscoreaceae</taxon>
        <taxon>Dioscorea</taxon>
    </lineage>
</organism>
<keyword evidence="2" id="KW-1185">Reference proteome</keyword>
<evidence type="ECO:0000313" key="2">
    <source>
        <dbReference type="Proteomes" id="UP000827976"/>
    </source>
</evidence>
<dbReference type="EMBL" id="CM037028">
    <property type="protein sequence ID" value="KAH7655400.1"/>
    <property type="molecule type" value="Genomic_DNA"/>
</dbReference>
<comment type="caution">
    <text evidence="1">The sequence shown here is derived from an EMBL/GenBank/DDBJ whole genome shotgun (WGS) entry which is preliminary data.</text>
</comment>
<reference evidence="2" key="1">
    <citation type="journal article" date="2022" name="Nat. Commun.">
        <title>Chromosome evolution and the genetic basis of agronomically important traits in greater yam.</title>
        <authorList>
            <person name="Bredeson J.V."/>
            <person name="Lyons J.B."/>
            <person name="Oniyinde I.O."/>
            <person name="Okereke N.R."/>
            <person name="Kolade O."/>
            <person name="Nnabue I."/>
            <person name="Nwadili C.O."/>
            <person name="Hribova E."/>
            <person name="Parker M."/>
            <person name="Nwogha J."/>
            <person name="Shu S."/>
            <person name="Carlson J."/>
            <person name="Kariba R."/>
            <person name="Muthemba S."/>
            <person name="Knop K."/>
            <person name="Barton G.J."/>
            <person name="Sherwood A.V."/>
            <person name="Lopez-Montes A."/>
            <person name="Asiedu R."/>
            <person name="Jamnadass R."/>
            <person name="Muchugi A."/>
            <person name="Goodstein D."/>
            <person name="Egesi C.N."/>
            <person name="Featherston J."/>
            <person name="Asfaw A."/>
            <person name="Simpson G.G."/>
            <person name="Dolezel J."/>
            <person name="Hendre P.S."/>
            <person name="Van Deynze A."/>
            <person name="Kumar P.L."/>
            <person name="Obidiegwu J.E."/>
            <person name="Bhattacharjee R."/>
            <person name="Rokhsar D.S."/>
        </authorList>
    </citation>
    <scope>NUCLEOTIDE SEQUENCE [LARGE SCALE GENOMIC DNA]</scope>
    <source>
        <strain evidence="2">cv. TDa95/00328</strain>
    </source>
</reference>
<accession>A0ACB7U519</accession>
<evidence type="ECO:0000313" key="1">
    <source>
        <dbReference type="EMBL" id="KAH7655400.1"/>
    </source>
</evidence>
<keyword evidence="1" id="KW-0418">Kinase</keyword>
<keyword evidence="1" id="KW-0723">Serine/threonine-protein kinase</keyword>
<keyword evidence="1" id="KW-0808">Transferase</keyword>
<dbReference type="EC" id="2.7.11.1" evidence="1"/>